<sequence>MFLAVFVPETSLWIAVFSGLYCALLILIVFISKAKKWHRSIKFRTLWLLIQLDTTAIFTAIVVARMLKGSAVVFLFVTGIFLLGILAGHWYSRRIVDELKKPKTLLGKLLLALGSLGGGLAGLLSYWFSQYVSGVAVAAFLCACILLVLVIVHAGARAGWPEKG</sequence>
<protein>
    <submittedName>
        <fullName evidence="2">Uncharacterized protein</fullName>
    </submittedName>
</protein>
<feature type="transmembrane region" description="Helical" evidence="1">
    <location>
        <begin position="12"/>
        <end position="31"/>
    </location>
</feature>
<dbReference type="Proteomes" id="UP000198661">
    <property type="component" value="Unassembled WGS sequence"/>
</dbReference>
<keyword evidence="3" id="KW-1185">Reference proteome</keyword>
<gene>
    <name evidence="2" type="ORF">SAMN04488025_15213</name>
</gene>
<evidence type="ECO:0000313" key="3">
    <source>
        <dbReference type="Proteomes" id="UP000198661"/>
    </source>
</evidence>
<feature type="transmembrane region" description="Helical" evidence="1">
    <location>
        <begin position="43"/>
        <end position="64"/>
    </location>
</feature>
<proteinExistence type="predicted"/>
<keyword evidence="1" id="KW-0812">Transmembrane</keyword>
<dbReference type="STRING" id="201973.SAMN04488025_15213"/>
<evidence type="ECO:0000313" key="2">
    <source>
        <dbReference type="EMBL" id="SFG58306.1"/>
    </source>
</evidence>
<keyword evidence="1" id="KW-0472">Membrane</keyword>
<feature type="transmembrane region" description="Helical" evidence="1">
    <location>
        <begin position="134"/>
        <end position="156"/>
    </location>
</feature>
<keyword evidence="1" id="KW-1133">Transmembrane helix</keyword>
<evidence type="ECO:0000256" key="1">
    <source>
        <dbReference type="SAM" id="Phobius"/>
    </source>
</evidence>
<reference evidence="3" key="1">
    <citation type="submission" date="2016-10" db="EMBL/GenBank/DDBJ databases">
        <authorList>
            <person name="Varghese N."/>
            <person name="Submissions S."/>
        </authorList>
    </citation>
    <scope>NUCLEOTIDE SEQUENCE [LARGE SCALE GENOMIC DNA]</scope>
    <source>
        <strain evidence="3">DSM 44945</strain>
    </source>
</reference>
<feature type="transmembrane region" description="Helical" evidence="1">
    <location>
        <begin position="70"/>
        <end position="88"/>
    </location>
</feature>
<dbReference type="AlphaFoldDB" id="A0A1I2T6Z8"/>
<organism evidence="2 3">
    <name type="scientific">Planifilum fulgidum</name>
    <dbReference type="NCBI Taxonomy" id="201973"/>
    <lineage>
        <taxon>Bacteria</taxon>
        <taxon>Bacillati</taxon>
        <taxon>Bacillota</taxon>
        <taxon>Bacilli</taxon>
        <taxon>Bacillales</taxon>
        <taxon>Thermoactinomycetaceae</taxon>
        <taxon>Planifilum</taxon>
    </lineage>
</organism>
<feature type="transmembrane region" description="Helical" evidence="1">
    <location>
        <begin position="109"/>
        <end position="128"/>
    </location>
</feature>
<dbReference type="EMBL" id="FOOK01000052">
    <property type="protein sequence ID" value="SFG58306.1"/>
    <property type="molecule type" value="Genomic_DNA"/>
</dbReference>
<accession>A0A1I2T6Z8</accession>
<name>A0A1I2T6Z8_9BACL</name>